<name>A0ABS8TIW4_DATST</name>
<sequence>MWCREEKKDTMLLVVMKQMELLTSYVKGFHAKNSHVVLDYDDGYYGNQAANNTAPRKDIMDDDVLEWEMEEEPIEELIVNVFL</sequence>
<reference evidence="1 2" key="1">
    <citation type="journal article" date="2021" name="BMC Genomics">
        <title>Datura genome reveals duplications of psychoactive alkaloid biosynthetic genes and high mutation rate following tissue culture.</title>
        <authorList>
            <person name="Rajewski A."/>
            <person name="Carter-House D."/>
            <person name="Stajich J."/>
            <person name="Litt A."/>
        </authorList>
    </citation>
    <scope>NUCLEOTIDE SEQUENCE [LARGE SCALE GENOMIC DNA]</scope>
    <source>
        <strain evidence="1">AR-01</strain>
    </source>
</reference>
<protein>
    <submittedName>
        <fullName evidence="1">Uncharacterized protein</fullName>
    </submittedName>
</protein>
<dbReference type="EMBL" id="JACEIK010001608">
    <property type="protein sequence ID" value="MCD7470785.1"/>
    <property type="molecule type" value="Genomic_DNA"/>
</dbReference>
<comment type="caution">
    <text evidence="1">The sequence shown here is derived from an EMBL/GenBank/DDBJ whole genome shotgun (WGS) entry which is preliminary data.</text>
</comment>
<gene>
    <name evidence="1" type="ORF">HAX54_010901</name>
</gene>
<evidence type="ECO:0000313" key="2">
    <source>
        <dbReference type="Proteomes" id="UP000823775"/>
    </source>
</evidence>
<dbReference type="Proteomes" id="UP000823775">
    <property type="component" value="Unassembled WGS sequence"/>
</dbReference>
<proteinExistence type="predicted"/>
<organism evidence="1 2">
    <name type="scientific">Datura stramonium</name>
    <name type="common">Jimsonweed</name>
    <name type="synonym">Common thornapple</name>
    <dbReference type="NCBI Taxonomy" id="4076"/>
    <lineage>
        <taxon>Eukaryota</taxon>
        <taxon>Viridiplantae</taxon>
        <taxon>Streptophyta</taxon>
        <taxon>Embryophyta</taxon>
        <taxon>Tracheophyta</taxon>
        <taxon>Spermatophyta</taxon>
        <taxon>Magnoliopsida</taxon>
        <taxon>eudicotyledons</taxon>
        <taxon>Gunneridae</taxon>
        <taxon>Pentapetalae</taxon>
        <taxon>asterids</taxon>
        <taxon>lamiids</taxon>
        <taxon>Solanales</taxon>
        <taxon>Solanaceae</taxon>
        <taxon>Solanoideae</taxon>
        <taxon>Datureae</taxon>
        <taxon>Datura</taxon>
    </lineage>
</organism>
<evidence type="ECO:0000313" key="1">
    <source>
        <dbReference type="EMBL" id="MCD7470785.1"/>
    </source>
</evidence>
<keyword evidence="2" id="KW-1185">Reference proteome</keyword>
<accession>A0ABS8TIW4</accession>